<evidence type="ECO:0000313" key="1">
    <source>
        <dbReference type="EMBL" id="CBY82768.1"/>
    </source>
</evidence>
<protein>
    <submittedName>
        <fullName evidence="1">Uncharacterized protein</fullName>
    </submittedName>
</protein>
<dbReference type="Proteomes" id="UP000007934">
    <property type="component" value="Chromosome"/>
</dbReference>
<name>E7AAU7_HELFC</name>
<dbReference type="STRING" id="936155.HFELIS_06840"/>
<dbReference type="AlphaFoldDB" id="E7AAU7"/>
<organism evidence="1 2">
    <name type="scientific">Helicobacter felis (strain ATCC 49179 / CCUG 28539 / NCTC 12436 / CS1)</name>
    <dbReference type="NCBI Taxonomy" id="936155"/>
    <lineage>
        <taxon>Bacteria</taxon>
        <taxon>Pseudomonadati</taxon>
        <taxon>Campylobacterota</taxon>
        <taxon>Epsilonproteobacteria</taxon>
        <taxon>Campylobacterales</taxon>
        <taxon>Helicobacteraceae</taxon>
        <taxon>Helicobacter</taxon>
    </lineage>
</organism>
<evidence type="ECO:0000313" key="2">
    <source>
        <dbReference type="Proteomes" id="UP000007934"/>
    </source>
</evidence>
<sequence>MQGLFSLKNAFWVWLVAGLFCLNGRDTLFYDPSCDEAWNLVFPDEDKNEDDKKTLRAPR</sequence>
<reference evidence="1 2" key="1">
    <citation type="journal article" date="2011" name="Genome Biol. Evol.">
        <title>Comparative whole genome sequence analysis of the carcinogenic bacterial model pathogen Helicobacter felis.</title>
        <authorList>
            <person name="Arnold I.C."/>
            <person name="Zigova Z."/>
            <person name="Holden M."/>
            <person name="Lawley T.D."/>
            <person name="Rad R."/>
            <person name="Dougan G."/>
            <person name="Falkow S."/>
            <person name="Bentley S.D."/>
            <person name="Muller A."/>
        </authorList>
    </citation>
    <scope>NUCLEOTIDE SEQUENCE [LARGE SCALE GENOMIC DNA]</scope>
    <source>
        <strain evidence="2">ATCC 49179 / CCUG 28539 / NCTC 12436 / CS1</strain>
    </source>
</reference>
<dbReference type="HOGENOM" id="CLU_2954183_0_0_7"/>
<dbReference type="KEGG" id="hfe:HFELIS_06840"/>
<gene>
    <name evidence="1" type="ordered locus">Hfelis_06840</name>
</gene>
<dbReference type="RefSeq" id="WP_013469137.1">
    <property type="nucleotide sequence ID" value="NC_014810.2"/>
</dbReference>
<proteinExistence type="predicted"/>
<dbReference type="GeneID" id="36133684"/>
<keyword evidence="2" id="KW-1185">Reference proteome</keyword>
<dbReference type="EMBL" id="FQ670179">
    <property type="protein sequence ID" value="CBY82768.1"/>
    <property type="molecule type" value="Genomic_DNA"/>
</dbReference>
<accession>E7AAU7</accession>